<evidence type="ECO:0000259" key="1">
    <source>
        <dbReference type="Pfam" id="PF10545"/>
    </source>
</evidence>
<dbReference type="Proteomes" id="UP000235965">
    <property type="component" value="Unassembled WGS sequence"/>
</dbReference>
<dbReference type="EMBL" id="NEVH01016340">
    <property type="protein sequence ID" value="PNF25409.1"/>
    <property type="molecule type" value="Genomic_DNA"/>
</dbReference>
<dbReference type="Pfam" id="PF10545">
    <property type="entry name" value="MADF_DNA_bdg"/>
    <property type="match status" value="1"/>
</dbReference>
<accession>A0A2J7QA15</accession>
<feature type="domain" description="MADF" evidence="1">
    <location>
        <begin position="120"/>
        <end position="159"/>
    </location>
</feature>
<evidence type="ECO:0000313" key="3">
    <source>
        <dbReference type="EMBL" id="PNF25409.1"/>
    </source>
</evidence>
<dbReference type="InParanoid" id="A0A2J7QA15"/>
<proteinExistence type="predicted"/>
<dbReference type="InterPro" id="IPR006578">
    <property type="entry name" value="MADF-dom"/>
</dbReference>
<evidence type="ECO:0000313" key="4">
    <source>
        <dbReference type="Proteomes" id="UP000235965"/>
    </source>
</evidence>
<dbReference type="AlphaFoldDB" id="A0A2J7QA15"/>
<comment type="caution">
    <text evidence="3">The sequence shown here is derived from an EMBL/GenBank/DDBJ whole genome shotgun (WGS) entry which is preliminary data.</text>
</comment>
<dbReference type="PANTHER" id="PTHR46599">
    <property type="entry name" value="PIGGYBAC TRANSPOSABLE ELEMENT-DERIVED PROTEIN 4"/>
    <property type="match status" value="1"/>
</dbReference>
<dbReference type="InterPro" id="IPR029526">
    <property type="entry name" value="PGBD"/>
</dbReference>
<gene>
    <name evidence="3" type="ORF">B7P43_G09165</name>
</gene>
<reference evidence="3 4" key="1">
    <citation type="submission" date="2017-12" db="EMBL/GenBank/DDBJ databases">
        <title>Hemimetabolous genomes reveal molecular basis of termite eusociality.</title>
        <authorList>
            <person name="Harrison M.C."/>
            <person name="Jongepier E."/>
            <person name="Robertson H.M."/>
            <person name="Arning N."/>
            <person name="Bitard-Feildel T."/>
            <person name="Chao H."/>
            <person name="Childers C.P."/>
            <person name="Dinh H."/>
            <person name="Doddapaneni H."/>
            <person name="Dugan S."/>
            <person name="Gowin J."/>
            <person name="Greiner C."/>
            <person name="Han Y."/>
            <person name="Hu H."/>
            <person name="Hughes D.S.T."/>
            <person name="Huylmans A.-K."/>
            <person name="Kemena C."/>
            <person name="Kremer L.P.M."/>
            <person name="Lee S.L."/>
            <person name="Lopez-Ezquerra A."/>
            <person name="Mallet L."/>
            <person name="Monroy-Kuhn J.M."/>
            <person name="Moser A."/>
            <person name="Murali S.C."/>
            <person name="Muzny D.M."/>
            <person name="Otani S."/>
            <person name="Piulachs M.-D."/>
            <person name="Poelchau M."/>
            <person name="Qu J."/>
            <person name="Schaub F."/>
            <person name="Wada-Katsumata A."/>
            <person name="Worley K.C."/>
            <person name="Xie Q."/>
            <person name="Ylla G."/>
            <person name="Poulsen M."/>
            <person name="Gibbs R.A."/>
            <person name="Schal C."/>
            <person name="Richards S."/>
            <person name="Belles X."/>
            <person name="Korb J."/>
            <person name="Bornberg-Bauer E."/>
        </authorList>
    </citation>
    <scope>NUCLEOTIDE SEQUENCE [LARGE SCALE GENOMIC DNA]</scope>
    <source>
        <tissue evidence="3">Whole body</tissue>
    </source>
</reference>
<evidence type="ECO:0000259" key="2">
    <source>
        <dbReference type="Pfam" id="PF13843"/>
    </source>
</evidence>
<evidence type="ECO:0008006" key="5">
    <source>
        <dbReference type="Google" id="ProtNLM"/>
    </source>
</evidence>
<dbReference type="PANTHER" id="PTHR46599:SF3">
    <property type="entry name" value="PIGGYBAC TRANSPOSABLE ELEMENT-DERIVED PROTEIN 4"/>
    <property type="match status" value="1"/>
</dbReference>
<keyword evidence="4" id="KW-1185">Reference proteome</keyword>
<sequence length="337" mass="39341">MDRDAWRLLVEDAKAHKGMQGQLVRLISDMKTMLVSVEDEKEHHFAQLNKEWYLTEKMTELRNKSYARIQEEIDLMKTLIKLQSQELDQFQSSVDSAKDTMKTILFIAMRAEFNIDCELLITHIEERPVLWDKSSEGYKDRRLTLQAWKDICSHLKEDFETLGDKERNDLGKDRTRADQDVTATHATVMDLCRRIEGVGHKLYMDNFFSSPDLFEELMTKDITCCGTVRPNRKCLPDDFRRRQFRLKKVDIRVRVRRNLTVLVWKDKRDVHMLTNMQCPPAEGSFCDEHVNAIKPAIVADYNKHMGYVDKAAEWQTVIASVVGPGNGQINHFSISWI</sequence>
<organism evidence="3 4">
    <name type="scientific">Cryptotermes secundus</name>
    <dbReference type="NCBI Taxonomy" id="105785"/>
    <lineage>
        <taxon>Eukaryota</taxon>
        <taxon>Metazoa</taxon>
        <taxon>Ecdysozoa</taxon>
        <taxon>Arthropoda</taxon>
        <taxon>Hexapoda</taxon>
        <taxon>Insecta</taxon>
        <taxon>Pterygota</taxon>
        <taxon>Neoptera</taxon>
        <taxon>Polyneoptera</taxon>
        <taxon>Dictyoptera</taxon>
        <taxon>Blattodea</taxon>
        <taxon>Blattoidea</taxon>
        <taxon>Termitoidae</taxon>
        <taxon>Kalotermitidae</taxon>
        <taxon>Cryptotermitinae</taxon>
        <taxon>Cryptotermes</taxon>
    </lineage>
</organism>
<name>A0A2J7QA15_9NEOP</name>
<protein>
    <recommendedName>
        <fullName evidence="5">PiggyBac transposable element-derived protein domain-containing protein</fullName>
    </recommendedName>
</protein>
<dbReference type="Pfam" id="PF13843">
    <property type="entry name" value="DDE_Tnp_1_7"/>
    <property type="match status" value="1"/>
</dbReference>
<feature type="domain" description="PiggyBac transposable element-derived protein" evidence="2">
    <location>
        <begin position="176"/>
        <end position="312"/>
    </location>
</feature>